<dbReference type="AlphaFoldDB" id="A0A5K7Z345"/>
<gene>
    <name evidence="1" type="ORF">DSCW_02910</name>
</gene>
<reference evidence="1 2" key="1">
    <citation type="submission" date="2019-11" db="EMBL/GenBank/DDBJ databases">
        <title>Comparative genomics of hydrocarbon-degrading Desulfosarcina strains.</title>
        <authorList>
            <person name="Watanabe M."/>
            <person name="Kojima H."/>
            <person name="Fukui M."/>
        </authorList>
    </citation>
    <scope>NUCLEOTIDE SEQUENCE [LARGE SCALE GENOMIC DNA]</scope>
    <source>
        <strain evidence="1 2">PP31</strain>
    </source>
</reference>
<dbReference type="OrthoDB" id="5419314at2"/>
<protein>
    <submittedName>
        <fullName evidence="1">Uncharacterized protein</fullName>
    </submittedName>
</protein>
<evidence type="ECO:0000313" key="1">
    <source>
        <dbReference type="EMBL" id="BBO72874.1"/>
    </source>
</evidence>
<organism evidence="1 2">
    <name type="scientific">Desulfosarcina widdelii</name>
    <dbReference type="NCBI Taxonomy" id="947919"/>
    <lineage>
        <taxon>Bacteria</taxon>
        <taxon>Pseudomonadati</taxon>
        <taxon>Thermodesulfobacteriota</taxon>
        <taxon>Desulfobacteria</taxon>
        <taxon>Desulfobacterales</taxon>
        <taxon>Desulfosarcinaceae</taxon>
        <taxon>Desulfosarcina</taxon>
    </lineage>
</organism>
<accession>A0A5K7Z345</accession>
<keyword evidence="2" id="KW-1185">Reference proteome</keyword>
<name>A0A5K7Z345_9BACT</name>
<dbReference type="Proteomes" id="UP000427769">
    <property type="component" value="Chromosome"/>
</dbReference>
<dbReference type="EMBL" id="AP021875">
    <property type="protein sequence ID" value="BBO72874.1"/>
    <property type="molecule type" value="Genomic_DNA"/>
</dbReference>
<dbReference type="RefSeq" id="WP_155302038.1">
    <property type="nucleotide sequence ID" value="NZ_AP021875.1"/>
</dbReference>
<evidence type="ECO:0000313" key="2">
    <source>
        <dbReference type="Proteomes" id="UP000427769"/>
    </source>
</evidence>
<dbReference type="KEGG" id="dwd:DSCW_02910"/>
<sequence length="189" mass="21567">MSKETMQLQWSGTFVELCMGRVNRSQKAKIDSHCPDFEKDVQSGWYENAQLLKAGFGAENWWSVDDLDHVMGLVFANRTELEAAMKNIRFIISGKPSTVDPDAFQLSFYAPEDTEPVAEEERVVCHGARREAQLRLTADYEPPFDPSLVTLSFIDYPDVGLVLIDLDYDGYDDVSYTFGRTTYLQPRFL</sequence>
<proteinExistence type="predicted"/>